<keyword evidence="3" id="KW-1185">Reference proteome</keyword>
<sequence length="86" mass="9508">MLNDWRHSYTFALALIAFSSPSRVVGVETQLGFWLSVRGLFFSPALENQYIVMLVCRADDGAGDGRLCGLARDFDFPLGRCALMCA</sequence>
<evidence type="ECO:0008006" key="4">
    <source>
        <dbReference type="Google" id="ProtNLM"/>
    </source>
</evidence>
<reference evidence="2" key="1">
    <citation type="journal article" date="2023" name="Mol. Phylogenet. Evol.">
        <title>Genome-scale phylogeny and comparative genomics of the fungal order Sordariales.</title>
        <authorList>
            <person name="Hensen N."/>
            <person name="Bonometti L."/>
            <person name="Westerberg I."/>
            <person name="Brannstrom I.O."/>
            <person name="Guillou S."/>
            <person name="Cros-Aarteil S."/>
            <person name="Calhoun S."/>
            <person name="Haridas S."/>
            <person name="Kuo A."/>
            <person name="Mondo S."/>
            <person name="Pangilinan J."/>
            <person name="Riley R."/>
            <person name="LaButti K."/>
            <person name="Andreopoulos B."/>
            <person name="Lipzen A."/>
            <person name="Chen C."/>
            <person name="Yan M."/>
            <person name="Daum C."/>
            <person name="Ng V."/>
            <person name="Clum A."/>
            <person name="Steindorff A."/>
            <person name="Ohm R.A."/>
            <person name="Martin F."/>
            <person name="Silar P."/>
            <person name="Natvig D.O."/>
            <person name="Lalanne C."/>
            <person name="Gautier V."/>
            <person name="Ament-Velasquez S.L."/>
            <person name="Kruys A."/>
            <person name="Hutchinson M.I."/>
            <person name="Powell A.J."/>
            <person name="Barry K."/>
            <person name="Miller A.N."/>
            <person name="Grigoriev I.V."/>
            <person name="Debuchy R."/>
            <person name="Gladieux P."/>
            <person name="Hiltunen Thoren M."/>
            <person name="Johannesson H."/>
        </authorList>
    </citation>
    <scope>NUCLEOTIDE SEQUENCE</scope>
    <source>
        <strain evidence="2">CBS 958.72</strain>
    </source>
</reference>
<gene>
    <name evidence="2" type="ORF">B0T24DRAFT_407933</name>
</gene>
<dbReference type="EMBL" id="JAULSN010000008">
    <property type="protein sequence ID" value="KAK3365969.1"/>
    <property type="molecule type" value="Genomic_DNA"/>
</dbReference>
<evidence type="ECO:0000313" key="2">
    <source>
        <dbReference type="EMBL" id="KAK3365969.1"/>
    </source>
</evidence>
<evidence type="ECO:0000313" key="3">
    <source>
        <dbReference type="Proteomes" id="UP001287356"/>
    </source>
</evidence>
<proteinExistence type="predicted"/>
<feature type="chain" id="PRO_5042274153" description="Secreted protein" evidence="1">
    <location>
        <begin position="27"/>
        <end position="86"/>
    </location>
</feature>
<comment type="caution">
    <text evidence="2">The sequence shown here is derived from an EMBL/GenBank/DDBJ whole genome shotgun (WGS) entry which is preliminary data.</text>
</comment>
<dbReference type="AlphaFoldDB" id="A0AAE0N1G5"/>
<protein>
    <recommendedName>
        <fullName evidence="4">Secreted protein</fullName>
    </recommendedName>
</protein>
<feature type="signal peptide" evidence="1">
    <location>
        <begin position="1"/>
        <end position="26"/>
    </location>
</feature>
<keyword evidence="1" id="KW-0732">Signal</keyword>
<dbReference type="Proteomes" id="UP001287356">
    <property type="component" value="Unassembled WGS sequence"/>
</dbReference>
<accession>A0AAE0N1G5</accession>
<organism evidence="2 3">
    <name type="scientific">Lasiosphaeria ovina</name>
    <dbReference type="NCBI Taxonomy" id="92902"/>
    <lineage>
        <taxon>Eukaryota</taxon>
        <taxon>Fungi</taxon>
        <taxon>Dikarya</taxon>
        <taxon>Ascomycota</taxon>
        <taxon>Pezizomycotina</taxon>
        <taxon>Sordariomycetes</taxon>
        <taxon>Sordariomycetidae</taxon>
        <taxon>Sordariales</taxon>
        <taxon>Lasiosphaeriaceae</taxon>
        <taxon>Lasiosphaeria</taxon>
    </lineage>
</organism>
<name>A0AAE0N1G5_9PEZI</name>
<reference evidence="2" key="2">
    <citation type="submission" date="2023-06" db="EMBL/GenBank/DDBJ databases">
        <authorList>
            <consortium name="Lawrence Berkeley National Laboratory"/>
            <person name="Haridas S."/>
            <person name="Hensen N."/>
            <person name="Bonometti L."/>
            <person name="Westerberg I."/>
            <person name="Brannstrom I.O."/>
            <person name="Guillou S."/>
            <person name="Cros-Aarteil S."/>
            <person name="Calhoun S."/>
            <person name="Kuo A."/>
            <person name="Mondo S."/>
            <person name="Pangilinan J."/>
            <person name="Riley R."/>
            <person name="Labutti K."/>
            <person name="Andreopoulos B."/>
            <person name="Lipzen A."/>
            <person name="Chen C."/>
            <person name="Yanf M."/>
            <person name="Daum C."/>
            <person name="Ng V."/>
            <person name="Clum A."/>
            <person name="Steindorff A."/>
            <person name="Ohm R."/>
            <person name="Martin F."/>
            <person name="Silar P."/>
            <person name="Natvig D."/>
            <person name="Lalanne C."/>
            <person name="Gautier V."/>
            <person name="Ament-Velasquez S.L."/>
            <person name="Kruys A."/>
            <person name="Hutchinson M.I."/>
            <person name="Powell A.J."/>
            <person name="Barry K."/>
            <person name="Miller A.N."/>
            <person name="Grigoriev I.V."/>
            <person name="Debuchy R."/>
            <person name="Gladieux P."/>
            <person name="Thoren M.H."/>
            <person name="Johannesson H."/>
        </authorList>
    </citation>
    <scope>NUCLEOTIDE SEQUENCE</scope>
    <source>
        <strain evidence="2">CBS 958.72</strain>
    </source>
</reference>
<evidence type="ECO:0000256" key="1">
    <source>
        <dbReference type="SAM" id="SignalP"/>
    </source>
</evidence>